<dbReference type="Pfam" id="PF00292">
    <property type="entry name" value="PAX"/>
    <property type="match status" value="1"/>
</dbReference>
<reference evidence="10 11" key="1">
    <citation type="journal article" date="2017" name="PLoS Biol.">
        <title>The sea cucumber genome provides insights into morphological evolution and visceral regeneration.</title>
        <authorList>
            <person name="Zhang X."/>
            <person name="Sun L."/>
            <person name="Yuan J."/>
            <person name="Sun Y."/>
            <person name="Gao Y."/>
            <person name="Zhang L."/>
            <person name="Li S."/>
            <person name="Dai H."/>
            <person name="Hamel J.F."/>
            <person name="Liu C."/>
            <person name="Yu Y."/>
            <person name="Liu S."/>
            <person name="Lin W."/>
            <person name="Guo K."/>
            <person name="Jin S."/>
            <person name="Xu P."/>
            <person name="Storey K.B."/>
            <person name="Huan P."/>
            <person name="Zhang T."/>
            <person name="Zhou Y."/>
            <person name="Zhang J."/>
            <person name="Lin C."/>
            <person name="Li X."/>
            <person name="Xing L."/>
            <person name="Huo D."/>
            <person name="Sun M."/>
            <person name="Wang L."/>
            <person name="Mercier A."/>
            <person name="Li F."/>
            <person name="Yang H."/>
            <person name="Xiang J."/>
        </authorList>
    </citation>
    <scope>NUCLEOTIDE SEQUENCE [LARGE SCALE GENOMIC DNA]</scope>
    <source>
        <strain evidence="10">Shaxun</strain>
        <tissue evidence="10">Muscle</tissue>
    </source>
</reference>
<evidence type="ECO:0000313" key="11">
    <source>
        <dbReference type="Proteomes" id="UP000230750"/>
    </source>
</evidence>
<dbReference type="AlphaFoldDB" id="A0A2G8KLI1"/>
<keyword evidence="3" id="KW-0563">Paired box</keyword>
<protein>
    <submittedName>
        <fullName evidence="10">Paired box protein Pax-2-A</fullName>
    </submittedName>
</protein>
<dbReference type="InterPro" id="IPR043565">
    <property type="entry name" value="PAX_fam"/>
</dbReference>
<gene>
    <name evidence="10" type="ORF">BSL78_14336</name>
</gene>
<dbReference type="InterPro" id="IPR036388">
    <property type="entry name" value="WH-like_DNA-bd_sf"/>
</dbReference>
<evidence type="ECO:0000256" key="7">
    <source>
        <dbReference type="ARBA" id="ARBA00023242"/>
    </source>
</evidence>
<evidence type="ECO:0000256" key="5">
    <source>
        <dbReference type="ARBA" id="ARBA00023125"/>
    </source>
</evidence>
<dbReference type="InterPro" id="IPR001523">
    <property type="entry name" value="Paired_dom"/>
</dbReference>
<comment type="caution">
    <text evidence="10">The sequence shown here is derived from an EMBL/GenBank/DDBJ whole genome shotgun (WGS) entry which is preliminary data.</text>
</comment>
<keyword evidence="2" id="KW-0217">Developmental protein</keyword>
<name>A0A2G8KLI1_STIJA</name>
<keyword evidence="6" id="KW-0804">Transcription</keyword>
<keyword evidence="11" id="KW-1185">Reference proteome</keyword>
<evidence type="ECO:0000256" key="4">
    <source>
        <dbReference type="ARBA" id="ARBA00023015"/>
    </source>
</evidence>
<proteinExistence type="predicted"/>
<dbReference type="PROSITE" id="PS51057">
    <property type="entry name" value="PAIRED_2"/>
    <property type="match status" value="1"/>
</dbReference>
<dbReference type="SUPFAM" id="SSF46689">
    <property type="entry name" value="Homeodomain-like"/>
    <property type="match status" value="1"/>
</dbReference>
<dbReference type="OrthoDB" id="3225452at2759"/>
<dbReference type="Gene3D" id="1.10.10.10">
    <property type="entry name" value="Winged helix-like DNA-binding domain superfamily/Winged helix DNA-binding domain"/>
    <property type="match status" value="1"/>
</dbReference>
<accession>A0A2G8KLI1</accession>
<dbReference type="FunFam" id="1.10.10.10:FF:000003">
    <property type="entry name" value="Paired box protein Pax-6"/>
    <property type="match status" value="1"/>
</dbReference>
<keyword evidence="7" id="KW-0539">Nucleus</keyword>
<comment type="subcellular location">
    <subcellularLocation>
        <location evidence="1">Nucleus</location>
    </subcellularLocation>
</comment>
<evidence type="ECO:0000256" key="6">
    <source>
        <dbReference type="ARBA" id="ARBA00023163"/>
    </source>
</evidence>
<sequence>MLLDSSTAGQSGVNQLGGVFVNGRPLPVATPLVVQKILEFKEENPSIFAWEIRQRLLKETICDENSLPSISSINRILRNGGPTGSKGKKEKDDLVHTTSWQNFPLSPIKADDVTDNNNEENLFKMADYTV</sequence>
<dbReference type="SMART" id="SM00351">
    <property type="entry name" value="PAX"/>
    <property type="match status" value="1"/>
</dbReference>
<dbReference type="STRING" id="307972.A0A2G8KLI1"/>
<evidence type="ECO:0000256" key="2">
    <source>
        <dbReference type="ARBA" id="ARBA00022473"/>
    </source>
</evidence>
<keyword evidence="5" id="KW-0238">DNA-binding</keyword>
<organism evidence="10 11">
    <name type="scientific">Stichopus japonicus</name>
    <name type="common">Sea cucumber</name>
    <dbReference type="NCBI Taxonomy" id="307972"/>
    <lineage>
        <taxon>Eukaryota</taxon>
        <taxon>Metazoa</taxon>
        <taxon>Echinodermata</taxon>
        <taxon>Eleutherozoa</taxon>
        <taxon>Echinozoa</taxon>
        <taxon>Holothuroidea</taxon>
        <taxon>Aspidochirotacea</taxon>
        <taxon>Aspidochirotida</taxon>
        <taxon>Stichopodidae</taxon>
        <taxon>Apostichopus</taxon>
    </lineage>
</organism>
<evidence type="ECO:0000313" key="10">
    <source>
        <dbReference type="EMBL" id="PIK48798.1"/>
    </source>
</evidence>
<keyword evidence="4" id="KW-0805">Transcription regulation</keyword>
<dbReference type="EMBL" id="MRZV01000501">
    <property type="protein sequence ID" value="PIK48798.1"/>
    <property type="molecule type" value="Genomic_DNA"/>
</dbReference>
<evidence type="ECO:0000256" key="1">
    <source>
        <dbReference type="ARBA" id="ARBA00004123"/>
    </source>
</evidence>
<feature type="domain" description="Paired" evidence="9">
    <location>
        <begin position="1"/>
        <end position="80"/>
    </location>
</feature>
<dbReference type="Proteomes" id="UP000230750">
    <property type="component" value="Unassembled WGS sequence"/>
</dbReference>
<dbReference type="PANTHER" id="PTHR45636">
    <property type="entry name" value="PAIRED BOX PROTEIN PAX-6-RELATED-RELATED"/>
    <property type="match status" value="1"/>
</dbReference>
<evidence type="ECO:0000259" key="9">
    <source>
        <dbReference type="PROSITE" id="PS51057"/>
    </source>
</evidence>
<dbReference type="GO" id="GO:0005634">
    <property type="term" value="C:nucleus"/>
    <property type="evidence" value="ECO:0007669"/>
    <property type="project" value="UniProtKB-SubCell"/>
</dbReference>
<dbReference type="GO" id="GO:0000981">
    <property type="term" value="F:DNA-binding transcription factor activity, RNA polymerase II-specific"/>
    <property type="evidence" value="ECO:0007669"/>
    <property type="project" value="TreeGrafter"/>
</dbReference>
<evidence type="ECO:0000256" key="8">
    <source>
        <dbReference type="SAM" id="MobiDB-lite"/>
    </source>
</evidence>
<dbReference type="InterPro" id="IPR009057">
    <property type="entry name" value="Homeodomain-like_sf"/>
</dbReference>
<dbReference type="GO" id="GO:0000978">
    <property type="term" value="F:RNA polymerase II cis-regulatory region sequence-specific DNA binding"/>
    <property type="evidence" value="ECO:0007669"/>
    <property type="project" value="TreeGrafter"/>
</dbReference>
<feature type="region of interest" description="Disordered" evidence="8">
    <location>
        <begin position="74"/>
        <end position="94"/>
    </location>
</feature>
<evidence type="ECO:0000256" key="3">
    <source>
        <dbReference type="ARBA" id="ARBA00022724"/>
    </source>
</evidence>
<dbReference type="PANTHER" id="PTHR45636:SF43">
    <property type="entry name" value="PAIRED BOX POX-NEURO PROTEIN"/>
    <property type="match status" value="1"/>
</dbReference>